<evidence type="ECO:0000256" key="7">
    <source>
        <dbReference type="RuleBase" id="RU368024"/>
    </source>
</evidence>
<evidence type="ECO:0000256" key="4">
    <source>
        <dbReference type="ARBA" id="ARBA00022670"/>
    </source>
</evidence>
<keyword evidence="6 7" id="KW-0720">Serine protease</keyword>
<evidence type="ECO:0000256" key="5">
    <source>
        <dbReference type="ARBA" id="ARBA00022801"/>
    </source>
</evidence>
<organism evidence="10 11">
    <name type="scientific">Parastrongyloides trichosuri</name>
    <name type="common">Possum-specific nematode worm</name>
    <dbReference type="NCBI Taxonomy" id="131310"/>
    <lineage>
        <taxon>Eukaryota</taxon>
        <taxon>Metazoa</taxon>
        <taxon>Ecdysozoa</taxon>
        <taxon>Nematoda</taxon>
        <taxon>Chromadorea</taxon>
        <taxon>Rhabditida</taxon>
        <taxon>Tylenchina</taxon>
        <taxon>Panagrolaimomorpha</taxon>
        <taxon>Strongyloidoidea</taxon>
        <taxon>Strongyloididae</taxon>
        <taxon>Parastrongyloides</taxon>
    </lineage>
</organism>
<keyword evidence="5 7" id="KW-0378">Hydrolase</keyword>
<dbReference type="InterPro" id="IPR001375">
    <property type="entry name" value="Peptidase_S9_cat"/>
</dbReference>
<dbReference type="Gene3D" id="2.130.10.120">
    <property type="entry name" value="Prolyl oligopeptidase, N-terminal domain"/>
    <property type="match status" value="1"/>
</dbReference>
<reference evidence="11" key="1">
    <citation type="submission" date="2017-02" db="UniProtKB">
        <authorList>
            <consortium name="WormBaseParasite"/>
        </authorList>
    </citation>
    <scope>IDENTIFICATION</scope>
</reference>
<evidence type="ECO:0000259" key="8">
    <source>
        <dbReference type="Pfam" id="PF00326"/>
    </source>
</evidence>
<evidence type="ECO:0000259" key="9">
    <source>
        <dbReference type="Pfam" id="PF02897"/>
    </source>
</evidence>
<dbReference type="WBParaSite" id="PTRK_0000848700.1">
    <property type="protein sequence ID" value="PTRK_0000848700.1"/>
    <property type="gene ID" value="PTRK_0000848700"/>
</dbReference>
<dbReference type="Gene3D" id="3.40.50.1820">
    <property type="entry name" value="alpha/beta hydrolase"/>
    <property type="match status" value="1"/>
</dbReference>
<dbReference type="GO" id="GO:0070012">
    <property type="term" value="F:oligopeptidase activity"/>
    <property type="evidence" value="ECO:0007669"/>
    <property type="project" value="TreeGrafter"/>
</dbReference>
<dbReference type="PRINTS" id="PR00862">
    <property type="entry name" value="PROLIGOPTASE"/>
</dbReference>
<dbReference type="EC" id="3.4.21.-" evidence="7"/>
<dbReference type="AlphaFoldDB" id="A0A0N4ZK54"/>
<dbReference type="GO" id="GO:0005829">
    <property type="term" value="C:cytosol"/>
    <property type="evidence" value="ECO:0007669"/>
    <property type="project" value="TreeGrafter"/>
</dbReference>
<comment type="catalytic activity">
    <reaction evidence="1">
        <text>Hydrolysis of Pro-|-Xaa &gt;&gt; Ala-|-Xaa in oligopeptides.</text>
        <dbReference type="EC" id="3.4.21.26"/>
    </reaction>
</comment>
<accession>A0A0N4ZK54</accession>
<dbReference type="InterPro" id="IPR002470">
    <property type="entry name" value="Peptidase_S9A"/>
</dbReference>
<sequence length="732" mass="85337">MKYTLPLLIIVSISISYQKDYTRREINVSVYPLARRDTTIVDKIHGITIADPYRYLENGNCNETKDFVDKLNGVSKKYLSHIKVIDVIKKKMNNYENYEKYGLFEKHGNYYYYMHNTGLQNQFVLKRRRKIEDSGEDFLNINLIDSKGTISLSEYYFSQDGKVMAYFLSENESDWKVIKFKNSKNETLKDFIDNVIHSNGLFIFNNTGFIYASYPDSKEGKEKNSNYFYHSLYYHKMGTDQKDDVLIADYRLNKYTTVSGQVSSDGRYLIVYFHEGDNNMIYYCDLKYIDNTMITGKFEFTPLFAKADSLYIVIDVYDGEFIILTNKNAPMKKIIKINIEKLKRGIKHINSLIKHSQMKLINEVKTIGKNNILINYTENMKHSLCLYKKHTGNLINCMNLDNKVINTISGNKENNEFFISLSNQLTPTSILKGNIDMFKNRNNTKYLDVIVNTNLTWFNENDYETKRVSFKNKDRNRVSLVMYYKKNIKFDGSNPTLLKGYNNLKYSSNFQFSTQIAIFIKHFNGIYCFAHIRGDKAYGEKWHTDGILHKKQNSFNDFIGAAEYLIKNNYTNPSKLSTTGGLLTAVVTQQRPDIFKAVIIKASVFDLLRCHTLSGGAFCLNEYGNPDKKEDFEHIIRYSPYHNVKITERSIQWPSTFLIATKNDNNVVVAQTLKYAAKLYHKFQKAKDFQKNPVIVKIEKFTTYKTSRLRTIEEVSNELGFLKENLNLNLLN</sequence>
<evidence type="ECO:0000313" key="10">
    <source>
        <dbReference type="Proteomes" id="UP000038045"/>
    </source>
</evidence>
<proteinExistence type="inferred from homology"/>
<dbReference type="Pfam" id="PF00326">
    <property type="entry name" value="Peptidase_S9"/>
    <property type="match status" value="1"/>
</dbReference>
<evidence type="ECO:0000256" key="1">
    <source>
        <dbReference type="ARBA" id="ARBA00001070"/>
    </source>
</evidence>
<feature type="domain" description="Peptidase S9A N-terminal" evidence="9">
    <location>
        <begin position="32"/>
        <end position="435"/>
    </location>
</feature>
<dbReference type="Pfam" id="PF02897">
    <property type="entry name" value="Peptidase_S9_N"/>
    <property type="match status" value="1"/>
</dbReference>
<dbReference type="GO" id="GO:0004252">
    <property type="term" value="F:serine-type endopeptidase activity"/>
    <property type="evidence" value="ECO:0007669"/>
    <property type="project" value="UniProtKB-UniRule"/>
</dbReference>
<evidence type="ECO:0000256" key="2">
    <source>
        <dbReference type="ARBA" id="ARBA00005228"/>
    </source>
</evidence>
<dbReference type="SUPFAM" id="SSF53474">
    <property type="entry name" value="alpha/beta-Hydrolases"/>
    <property type="match status" value="1"/>
</dbReference>
<evidence type="ECO:0000256" key="6">
    <source>
        <dbReference type="ARBA" id="ARBA00022825"/>
    </source>
</evidence>
<evidence type="ECO:0000313" key="11">
    <source>
        <dbReference type="WBParaSite" id="PTRK_0000848700.1"/>
    </source>
</evidence>
<keyword evidence="4 7" id="KW-0645">Protease</keyword>
<dbReference type="InterPro" id="IPR051167">
    <property type="entry name" value="Prolyl_oligopep/macrocyclase"/>
</dbReference>
<dbReference type="PANTHER" id="PTHR42881:SF2">
    <property type="entry name" value="PROLYL ENDOPEPTIDASE"/>
    <property type="match status" value="1"/>
</dbReference>
<name>A0A0N4ZK54_PARTI</name>
<dbReference type="PANTHER" id="PTHR42881">
    <property type="entry name" value="PROLYL ENDOPEPTIDASE"/>
    <property type="match status" value="1"/>
</dbReference>
<dbReference type="InterPro" id="IPR023302">
    <property type="entry name" value="Pept_S9A_N"/>
</dbReference>
<feature type="domain" description="Peptidase S9 prolyl oligopeptidase catalytic" evidence="8">
    <location>
        <begin position="511"/>
        <end position="726"/>
    </location>
</feature>
<protein>
    <recommendedName>
        <fullName evidence="3 7">Prolyl endopeptidase</fullName>
        <ecNumber evidence="7">3.4.21.-</ecNumber>
    </recommendedName>
</protein>
<dbReference type="GO" id="GO:0006508">
    <property type="term" value="P:proteolysis"/>
    <property type="evidence" value="ECO:0007669"/>
    <property type="project" value="UniProtKB-KW"/>
</dbReference>
<evidence type="ECO:0000256" key="3">
    <source>
        <dbReference type="ARBA" id="ARBA00016310"/>
    </source>
</evidence>
<comment type="similarity">
    <text evidence="2 7">Belongs to the peptidase S9A family.</text>
</comment>
<dbReference type="Proteomes" id="UP000038045">
    <property type="component" value="Unplaced"/>
</dbReference>
<keyword evidence="10" id="KW-1185">Reference proteome</keyword>
<dbReference type="SUPFAM" id="SSF50993">
    <property type="entry name" value="Peptidase/esterase 'gauge' domain"/>
    <property type="match status" value="1"/>
</dbReference>
<dbReference type="InterPro" id="IPR029058">
    <property type="entry name" value="AB_hydrolase_fold"/>
</dbReference>